<dbReference type="EMBL" id="JBHSMF010000006">
    <property type="protein sequence ID" value="MFC5497313.1"/>
    <property type="molecule type" value="Genomic_DNA"/>
</dbReference>
<organism evidence="1 2">
    <name type="scientific">Caenimonas terrae</name>
    <dbReference type="NCBI Taxonomy" id="696074"/>
    <lineage>
        <taxon>Bacteria</taxon>
        <taxon>Pseudomonadati</taxon>
        <taxon>Pseudomonadota</taxon>
        <taxon>Betaproteobacteria</taxon>
        <taxon>Burkholderiales</taxon>
        <taxon>Comamonadaceae</taxon>
        <taxon>Caenimonas</taxon>
    </lineage>
</organism>
<dbReference type="InterPro" id="IPR029052">
    <property type="entry name" value="Metallo-depent_PP-like"/>
</dbReference>
<dbReference type="RefSeq" id="WP_376849343.1">
    <property type="nucleotide sequence ID" value="NZ_JBHSMF010000006.1"/>
</dbReference>
<accession>A0ABW0NBU2</accession>
<sequence>MLLLLATACLLAGCGGGGSDPRTSVAVIGDTPYGTSPTDTAEFLATPAFINAINQDADLSLVMHVGDIHSGKEYCTEAYDRAIFGLWKSFRMPMVYTPGDNEWTDCHKAGEGGGSYSAATGTVSYVLDAKGVPVDYANGDPAANLQLVRSIFFAAPGKAGGGGSMDVHSQALESDPAFPADKSFAENVWWEQSGVLFVTLNMPGGSNNDTDPWYGTPAMSAAQAAEVAGRTDADRRWLDTAFRRAVSSGDRAVVIQLQADMWSLDGAAAGHIAQYRQFIDAIAANTRAFGKPVLLFNGDSHIYRSDNPLATGAQCVLEPSPGAAAVPCTSATVAASYGNADPSLNQPGVYNVANFRRVTVHGSTMPLEWLKLTIDPAADAPNGADAFGPFSWKRIKP</sequence>
<name>A0ABW0NBU2_9BURK</name>
<dbReference type="Proteomes" id="UP001596037">
    <property type="component" value="Unassembled WGS sequence"/>
</dbReference>
<proteinExistence type="predicted"/>
<reference evidence="2" key="1">
    <citation type="journal article" date="2019" name="Int. J. Syst. Evol. Microbiol.">
        <title>The Global Catalogue of Microorganisms (GCM) 10K type strain sequencing project: providing services to taxonomists for standard genome sequencing and annotation.</title>
        <authorList>
            <consortium name="The Broad Institute Genomics Platform"/>
            <consortium name="The Broad Institute Genome Sequencing Center for Infectious Disease"/>
            <person name="Wu L."/>
            <person name="Ma J."/>
        </authorList>
    </citation>
    <scope>NUCLEOTIDE SEQUENCE [LARGE SCALE GENOMIC DNA]</scope>
    <source>
        <strain evidence="2">CCUG 57401</strain>
    </source>
</reference>
<dbReference type="SUPFAM" id="SSF56300">
    <property type="entry name" value="Metallo-dependent phosphatases"/>
    <property type="match status" value="1"/>
</dbReference>
<evidence type="ECO:0000313" key="1">
    <source>
        <dbReference type="EMBL" id="MFC5497313.1"/>
    </source>
</evidence>
<comment type="caution">
    <text evidence="1">The sequence shown here is derived from an EMBL/GenBank/DDBJ whole genome shotgun (WGS) entry which is preliminary data.</text>
</comment>
<gene>
    <name evidence="1" type="ORF">ACFPOE_07200</name>
</gene>
<evidence type="ECO:0008006" key="3">
    <source>
        <dbReference type="Google" id="ProtNLM"/>
    </source>
</evidence>
<evidence type="ECO:0000313" key="2">
    <source>
        <dbReference type="Proteomes" id="UP001596037"/>
    </source>
</evidence>
<keyword evidence="2" id="KW-1185">Reference proteome</keyword>
<protein>
    <recommendedName>
        <fullName evidence="3">Calcineurin-like phosphoesterase domain-containing protein</fullName>
    </recommendedName>
</protein>